<dbReference type="InterPro" id="IPR020296">
    <property type="entry name" value="Spore_Cse60"/>
</dbReference>
<dbReference type="RefSeq" id="WP_090849288.1">
    <property type="nucleotide sequence ID" value="NZ_FNJU01000001.1"/>
</dbReference>
<evidence type="ECO:0008006" key="3">
    <source>
        <dbReference type="Google" id="ProtNLM"/>
    </source>
</evidence>
<accession>A0A1H0P9L5</accession>
<keyword evidence="2" id="KW-1185">Reference proteome</keyword>
<reference evidence="2" key="1">
    <citation type="submission" date="2016-10" db="EMBL/GenBank/DDBJ databases">
        <authorList>
            <person name="Varghese N."/>
            <person name="Submissions S."/>
        </authorList>
    </citation>
    <scope>NUCLEOTIDE SEQUENCE [LARGE SCALE GENOMIC DNA]</scope>
    <source>
        <strain evidence="2">IBRC-M10078</strain>
    </source>
</reference>
<protein>
    <recommendedName>
        <fullName evidence="3">Sporulation protein Cse60</fullName>
    </recommendedName>
</protein>
<dbReference type="AlphaFoldDB" id="A0A1H0P9L5"/>
<evidence type="ECO:0000313" key="1">
    <source>
        <dbReference type="EMBL" id="SDP01797.1"/>
    </source>
</evidence>
<dbReference type="Proteomes" id="UP000199159">
    <property type="component" value="Unassembled WGS sequence"/>
</dbReference>
<organism evidence="1 2">
    <name type="scientific">Litchfieldia salsa</name>
    <dbReference type="NCBI Taxonomy" id="930152"/>
    <lineage>
        <taxon>Bacteria</taxon>
        <taxon>Bacillati</taxon>
        <taxon>Bacillota</taxon>
        <taxon>Bacilli</taxon>
        <taxon>Bacillales</taxon>
        <taxon>Bacillaceae</taxon>
        <taxon>Litchfieldia</taxon>
    </lineage>
</organism>
<name>A0A1H0P9L5_9BACI</name>
<dbReference type="OrthoDB" id="1653053at2"/>
<sequence>MAIRIKVFDECHERDLEEVVNRFLDGLEEDEVIDIKYQVACSVSEEDEQIYCFSACIIYKEAGTNKF</sequence>
<dbReference type="EMBL" id="FNJU01000001">
    <property type="protein sequence ID" value="SDP01797.1"/>
    <property type="molecule type" value="Genomic_DNA"/>
</dbReference>
<evidence type="ECO:0000313" key="2">
    <source>
        <dbReference type="Proteomes" id="UP000199159"/>
    </source>
</evidence>
<dbReference type="Pfam" id="PF10957">
    <property type="entry name" value="Spore_Cse60"/>
    <property type="match status" value="1"/>
</dbReference>
<proteinExistence type="predicted"/>
<gene>
    <name evidence="1" type="ORF">SAMN05216565_101221</name>
</gene>